<dbReference type="PANTHER" id="PTHR13869:SF20">
    <property type="entry name" value="MYELIN PROTEIN ZERO-LIKE PROTEIN 3"/>
    <property type="match status" value="1"/>
</dbReference>
<evidence type="ECO:0000256" key="8">
    <source>
        <dbReference type="ARBA" id="ARBA00023319"/>
    </source>
</evidence>
<dbReference type="InterPro" id="IPR013783">
    <property type="entry name" value="Ig-like_fold"/>
</dbReference>
<evidence type="ECO:0000259" key="10">
    <source>
        <dbReference type="Pfam" id="PF07686"/>
    </source>
</evidence>
<dbReference type="InterPro" id="IPR013106">
    <property type="entry name" value="Ig_V-set"/>
</dbReference>
<accession>A0AB34GKK0</accession>
<dbReference type="Proteomes" id="UP001159641">
    <property type="component" value="Unassembled WGS sequence"/>
</dbReference>
<comment type="subcellular location">
    <subcellularLocation>
        <location evidence="1">Membrane</location>
        <topology evidence="1">Single-pass type I membrane protein</topology>
    </subcellularLocation>
</comment>
<evidence type="ECO:0000256" key="2">
    <source>
        <dbReference type="ARBA" id="ARBA00022692"/>
    </source>
</evidence>
<dbReference type="AlphaFoldDB" id="A0AB34GKK0"/>
<evidence type="ECO:0000256" key="5">
    <source>
        <dbReference type="ARBA" id="ARBA00023136"/>
    </source>
</evidence>
<dbReference type="PRINTS" id="PR00213">
    <property type="entry name" value="MYELINP0"/>
</dbReference>
<dbReference type="InterPro" id="IPR036179">
    <property type="entry name" value="Ig-like_dom_sf"/>
</dbReference>
<evidence type="ECO:0000256" key="3">
    <source>
        <dbReference type="ARBA" id="ARBA00022729"/>
    </source>
</evidence>
<gene>
    <name evidence="11" type="ORF">J1605_011916</name>
</gene>
<evidence type="ECO:0000256" key="7">
    <source>
        <dbReference type="ARBA" id="ARBA00023180"/>
    </source>
</evidence>
<keyword evidence="7" id="KW-0325">Glycoprotein</keyword>
<keyword evidence="4 9" id="KW-1133">Transmembrane helix</keyword>
<evidence type="ECO:0000313" key="11">
    <source>
        <dbReference type="EMBL" id="KAJ8780121.1"/>
    </source>
</evidence>
<sequence length="506" mass="53513">MGVPPIRPEYEQPVEEWLNVGYHRTALREYLQQAAMHLDVPVLIQVIDAGDAAPIAMWIVNVSHLPQPVTWVTRHHGLGAPIDDVAAQPPSTVADYSIHVGHEGTDASAAWLMAFHPGDLLPTDAVWQDSPLAHHAGACPASGPPPPPALGHPVPPPGSCPWRRCHSTACRAQYSPGPGAQAQRAAPPPSARRWPHHCHCCSLPLCLRLLLLLPGPGPLAGGGGIPTILCPFPFGGLGPGALGCQSLAPPGDHRRSTVTLQRPQLAAVLPAEALPQGAGCGGSSCGSGGPTPRRGLTRRFRTVVGGQRGTGQIFHYQSFQYPTTVGTFRDRISWVGDVYKGDASISIINPTIKDNGTFSCAVKNPPDVYHNIPGTELTVTEWGFGTMLSSVALLSILVFIPSAVVGVLLLVRMGRKSVGLKKRSKPGSKKSSIEVSADTDQEKDDCMAKLCVCCAECLGVVSLGEGRGLRRKPLLTDREHPEKGVSYAAEVILGDLAGLAEPKTLN</sequence>
<dbReference type="EMBL" id="JAIQCJ010002165">
    <property type="protein sequence ID" value="KAJ8780121.1"/>
    <property type="molecule type" value="Genomic_DNA"/>
</dbReference>
<dbReference type="GO" id="GO:0005886">
    <property type="term" value="C:plasma membrane"/>
    <property type="evidence" value="ECO:0007669"/>
    <property type="project" value="TreeGrafter"/>
</dbReference>
<evidence type="ECO:0000256" key="9">
    <source>
        <dbReference type="SAM" id="Phobius"/>
    </source>
</evidence>
<proteinExistence type="predicted"/>
<feature type="transmembrane region" description="Helical" evidence="9">
    <location>
        <begin position="382"/>
        <end position="411"/>
    </location>
</feature>
<evidence type="ECO:0000313" key="12">
    <source>
        <dbReference type="Proteomes" id="UP001159641"/>
    </source>
</evidence>
<keyword evidence="2 9" id="KW-0812">Transmembrane</keyword>
<comment type="caution">
    <text evidence="11">The sequence shown here is derived from an EMBL/GenBank/DDBJ whole genome shotgun (WGS) entry which is preliminary data.</text>
</comment>
<reference evidence="11 12" key="1">
    <citation type="submission" date="2022-11" db="EMBL/GenBank/DDBJ databases">
        <title>Whole genome sequence of Eschrichtius robustus ER-17-0199.</title>
        <authorList>
            <person name="Bruniche-Olsen A."/>
            <person name="Black A.N."/>
            <person name="Fields C.J."/>
            <person name="Walden K."/>
            <person name="Dewoody J.A."/>
        </authorList>
    </citation>
    <scope>NUCLEOTIDE SEQUENCE [LARGE SCALE GENOMIC DNA]</scope>
    <source>
        <strain evidence="11">ER-17-0199</strain>
        <tissue evidence="11">Blubber</tissue>
    </source>
</reference>
<keyword evidence="6" id="KW-1015">Disulfide bond</keyword>
<evidence type="ECO:0000256" key="1">
    <source>
        <dbReference type="ARBA" id="ARBA00004479"/>
    </source>
</evidence>
<evidence type="ECO:0000256" key="4">
    <source>
        <dbReference type="ARBA" id="ARBA00022989"/>
    </source>
</evidence>
<dbReference type="Pfam" id="PF07686">
    <property type="entry name" value="V-set"/>
    <property type="match status" value="1"/>
</dbReference>
<organism evidence="11 12">
    <name type="scientific">Eschrichtius robustus</name>
    <name type="common">California gray whale</name>
    <name type="synonym">Eschrichtius gibbosus</name>
    <dbReference type="NCBI Taxonomy" id="9764"/>
    <lineage>
        <taxon>Eukaryota</taxon>
        <taxon>Metazoa</taxon>
        <taxon>Chordata</taxon>
        <taxon>Craniata</taxon>
        <taxon>Vertebrata</taxon>
        <taxon>Euteleostomi</taxon>
        <taxon>Mammalia</taxon>
        <taxon>Eutheria</taxon>
        <taxon>Laurasiatheria</taxon>
        <taxon>Artiodactyla</taxon>
        <taxon>Whippomorpha</taxon>
        <taxon>Cetacea</taxon>
        <taxon>Mysticeti</taxon>
        <taxon>Eschrichtiidae</taxon>
        <taxon>Eschrichtius</taxon>
    </lineage>
</organism>
<keyword evidence="3" id="KW-0732">Signal</keyword>
<protein>
    <recommendedName>
        <fullName evidence="10">Immunoglobulin V-set domain-containing protein</fullName>
    </recommendedName>
</protein>
<feature type="domain" description="Immunoglobulin V-set" evidence="10">
    <location>
        <begin position="312"/>
        <end position="380"/>
    </location>
</feature>
<name>A0AB34GKK0_ESCRO</name>
<keyword evidence="8" id="KW-0393">Immunoglobulin domain</keyword>
<keyword evidence="12" id="KW-1185">Reference proteome</keyword>
<dbReference type="InterPro" id="IPR000920">
    <property type="entry name" value="Myelin_P0-rel"/>
</dbReference>
<dbReference type="PANTHER" id="PTHR13869">
    <property type="entry name" value="MYELIN P0 RELATED"/>
    <property type="match status" value="1"/>
</dbReference>
<dbReference type="SUPFAM" id="SSF48726">
    <property type="entry name" value="Immunoglobulin"/>
    <property type="match status" value="1"/>
</dbReference>
<dbReference type="Gene3D" id="2.60.40.10">
    <property type="entry name" value="Immunoglobulins"/>
    <property type="match status" value="1"/>
</dbReference>
<evidence type="ECO:0000256" key="6">
    <source>
        <dbReference type="ARBA" id="ARBA00023157"/>
    </source>
</evidence>
<keyword evidence="5 9" id="KW-0472">Membrane</keyword>